<proteinExistence type="predicted"/>
<evidence type="ECO:0000313" key="1">
    <source>
        <dbReference type="EMBL" id="KAA1258108.1"/>
    </source>
</evidence>
<name>A0A5B1CAE5_9BACT</name>
<dbReference type="AlphaFoldDB" id="A0A5B1CAE5"/>
<dbReference type="EMBL" id="VRLW01000001">
    <property type="protein sequence ID" value="KAA1258108.1"/>
    <property type="molecule type" value="Genomic_DNA"/>
</dbReference>
<protein>
    <submittedName>
        <fullName evidence="1">Uncharacterized protein</fullName>
    </submittedName>
</protein>
<evidence type="ECO:0000313" key="2">
    <source>
        <dbReference type="Proteomes" id="UP000322699"/>
    </source>
</evidence>
<reference evidence="1 2" key="1">
    <citation type="submission" date="2019-08" db="EMBL/GenBank/DDBJ databases">
        <title>Deep-cultivation of Planctomycetes and their phenomic and genomic characterization uncovers novel biology.</title>
        <authorList>
            <person name="Wiegand S."/>
            <person name="Jogler M."/>
            <person name="Boedeker C."/>
            <person name="Pinto D."/>
            <person name="Vollmers J."/>
            <person name="Rivas-Marin E."/>
            <person name="Kohn T."/>
            <person name="Peeters S.H."/>
            <person name="Heuer A."/>
            <person name="Rast P."/>
            <person name="Oberbeckmann S."/>
            <person name="Bunk B."/>
            <person name="Jeske O."/>
            <person name="Meyerdierks A."/>
            <person name="Storesund J.E."/>
            <person name="Kallscheuer N."/>
            <person name="Luecker S."/>
            <person name="Lage O.M."/>
            <person name="Pohl T."/>
            <person name="Merkel B.J."/>
            <person name="Hornburger P."/>
            <person name="Mueller R.-W."/>
            <person name="Bruemmer F."/>
            <person name="Labrenz M."/>
            <person name="Spormann A.M."/>
            <person name="Op Den Camp H."/>
            <person name="Overmann J."/>
            <person name="Amann R."/>
            <person name="Jetten M.S.M."/>
            <person name="Mascher T."/>
            <person name="Medema M.H."/>
            <person name="Devos D.P."/>
            <person name="Kaster A.-K."/>
            <person name="Ovreas L."/>
            <person name="Rohde M."/>
            <person name="Galperin M.Y."/>
            <person name="Jogler C."/>
        </authorList>
    </citation>
    <scope>NUCLEOTIDE SEQUENCE [LARGE SCALE GENOMIC DNA]</scope>
    <source>
        <strain evidence="1 2">LF1</strain>
    </source>
</reference>
<organism evidence="1 2">
    <name type="scientific">Rubripirellula obstinata</name>
    <dbReference type="NCBI Taxonomy" id="406547"/>
    <lineage>
        <taxon>Bacteria</taxon>
        <taxon>Pseudomonadati</taxon>
        <taxon>Planctomycetota</taxon>
        <taxon>Planctomycetia</taxon>
        <taxon>Pirellulales</taxon>
        <taxon>Pirellulaceae</taxon>
        <taxon>Rubripirellula</taxon>
    </lineage>
</organism>
<comment type="caution">
    <text evidence="1">The sequence shown here is derived from an EMBL/GenBank/DDBJ whole genome shotgun (WGS) entry which is preliminary data.</text>
</comment>
<keyword evidence="2" id="KW-1185">Reference proteome</keyword>
<sequence length="428" mass="49008">MRMKPLVLLASWTRWQSSAQGSDPLTKELRVFMSTFNLTRFTNIETLRSIAPVNLCNLLRPHTKYLETRGLKIPTDKRAESLDYDRLIEILRNPTQRMPATLVDQLYVLHEMSTQRAMDVLLLAANEEGVVIYSNEAMTPADFVFRVWMVNPTLVEKMHSRLVLRRRRRRDCFPSHGPDKQPVKPTAAAIKKMEQDFSAFYIENHRDRHCKVFTTYMDDKWEFTIAHGGLYDRIETVEGDDVTTKLLRPRLYATVALDLLNSELTMNTDMKRAKELFRFYFGKLLYDDPNRFPGSTKYSLAPLVELGVDALAVNSFPGIDNVVLQRVLIRPDGPGDPYEIKGAADLFEYLEASGQTLETQDEIAEAVLSVTFTDNRTPRSVSICQGNVASYTRDEDAVTLEAWMRERGFIVPRQKPKVATKNESLANV</sequence>
<gene>
    <name evidence="1" type="ORF">LF1_06230</name>
</gene>
<dbReference type="Proteomes" id="UP000322699">
    <property type="component" value="Unassembled WGS sequence"/>
</dbReference>
<accession>A0A5B1CAE5</accession>